<keyword evidence="3" id="KW-0813">Transport</keyword>
<keyword evidence="5 7" id="KW-1133">Transmembrane helix</keyword>
<keyword evidence="9" id="KW-1185">Reference proteome</keyword>
<evidence type="ECO:0000313" key="8">
    <source>
        <dbReference type="EMBL" id="KNC73511.1"/>
    </source>
</evidence>
<dbReference type="GeneID" id="25914435"/>
<evidence type="ECO:0000256" key="6">
    <source>
        <dbReference type="ARBA" id="ARBA00023136"/>
    </source>
</evidence>
<dbReference type="InterPro" id="IPR050363">
    <property type="entry name" value="MIP/Aquaporin"/>
</dbReference>
<keyword evidence="6 7" id="KW-0472">Membrane</keyword>
<keyword evidence="4 7" id="KW-0812">Transmembrane</keyword>
<name>A0A0L0FAG2_9EUKA</name>
<feature type="transmembrane region" description="Helical" evidence="7">
    <location>
        <begin position="6"/>
        <end position="26"/>
    </location>
</feature>
<feature type="non-terminal residue" evidence="8">
    <location>
        <position position="95"/>
    </location>
</feature>
<organism evidence="8 9">
    <name type="scientific">Sphaeroforma arctica JP610</name>
    <dbReference type="NCBI Taxonomy" id="667725"/>
    <lineage>
        <taxon>Eukaryota</taxon>
        <taxon>Ichthyosporea</taxon>
        <taxon>Ichthyophonida</taxon>
        <taxon>Sphaeroforma</taxon>
    </lineage>
</organism>
<gene>
    <name evidence="8" type="ORF">SARC_13931</name>
</gene>
<dbReference type="STRING" id="667725.A0A0L0FAG2"/>
<evidence type="ECO:0000313" key="9">
    <source>
        <dbReference type="Proteomes" id="UP000054560"/>
    </source>
</evidence>
<dbReference type="SUPFAM" id="SSF81338">
    <property type="entry name" value="Aquaporin-like"/>
    <property type="match status" value="1"/>
</dbReference>
<dbReference type="Pfam" id="PF00230">
    <property type="entry name" value="MIP"/>
    <property type="match status" value="1"/>
</dbReference>
<dbReference type="InterPro" id="IPR000425">
    <property type="entry name" value="MIP"/>
</dbReference>
<reference evidence="8 9" key="1">
    <citation type="submission" date="2011-02" db="EMBL/GenBank/DDBJ databases">
        <title>The Genome Sequence of Sphaeroforma arctica JP610.</title>
        <authorList>
            <consortium name="The Broad Institute Genome Sequencing Platform"/>
            <person name="Russ C."/>
            <person name="Cuomo C."/>
            <person name="Young S.K."/>
            <person name="Zeng Q."/>
            <person name="Gargeya S."/>
            <person name="Alvarado L."/>
            <person name="Berlin A."/>
            <person name="Chapman S.B."/>
            <person name="Chen Z."/>
            <person name="Freedman E."/>
            <person name="Gellesch M."/>
            <person name="Goldberg J."/>
            <person name="Griggs A."/>
            <person name="Gujja S."/>
            <person name="Heilman E."/>
            <person name="Heiman D."/>
            <person name="Howarth C."/>
            <person name="Mehta T."/>
            <person name="Neiman D."/>
            <person name="Pearson M."/>
            <person name="Roberts A."/>
            <person name="Saif S."/>
            <person name="Shea T."/>
            <person name="Shenoy N."/>
            <person name="Sisk P."/>
            <person name="Stolte C."/>
            <person name="Sykes S."/>
            <person name="White J."/>
            <person name="Yandava C."/>
            <person name="Burger G."/>
            <person name="Gray M.W."/>
            <person name="Holland P.W.H."/>
            <person name="King N."/>
            <person name="Lang F.B.F."/>
            <person name="Roger A.J."/>
            <person name="Ruiz-Trillo I."/>
            <person name="Haas B."/>
            <person name="Nusbaum C."/>
            <person name="Birren B."/>
        </authorList>
    </citation>
    <scope>NUCLEOTIDE SEQUENCE [LARGE SCALE GENOMIC DNA]</scope>
    <source>
        <strain evidence="8 9">JP610</strain>
    </source>
</reference>
<dbReference type="PANTHER" id="PTHR43829">
    <property type="entry name" value="AQUAPORIN OR AQUAGLYCEROPORIN RELATED"/>
    <property type="match status" value="1"/>
</dbReference>
<dbReference type="Proteomes" id="UP000054560">
    <property type="component" value="Unassembled WGS sequence"/>
</dbReference>
<evidence type="ECO:0000256" key="5">
    <source>
        <dbReference type="ARBA" id="ARBA00022989"/>
    </source>
</evidence>
<feature type="non-terminal residue" evidence="8">
    <location>
        <position position="1"/>
    </location>
</feature>
<protein>
    <recommendedName>
        <fullName evidence="10">Aquaporin</fullName>
    </recommendedName>
</protein>
<feature type="transmembrane region" description="Helical" evidence="7">
    <location>
        <begin position="38"/>
        <end position="60"/>
    </location>
</feature>
<evidence type="ECO:0000256" key="3">
    <source>
        <dbReference type="ARBA" id="ARBA00022448"/>
    </source>
</evidence>
<evidence type="ECO:0000256" key="1">
    <source>
        <dbReference type="ARBA" id="ARBA00004141"/>
    </source>
</evidence>
<evidence type="ECO:0000256" key="2">
    <source>
        <dbReference type="ARBA" id="ARBA00006175"/>
    </source>
</evidence>
<dbReference type="RefSeq" id="XP_014147413.1">
    <property type="nucleotide sequence ID" value="XM_014291938.1"/>
</dbReference>
<proteinExistence type="inferred from homology"/>
<dbReference type="OrthoDB" id="3222at2759"/>
<dbReference type="InterPro" id="IPR023271">
    <property type="entry name" value="Aquaporin-like"/>
</dbReference>
<comment type="subcellular location">
    <subcellularLocation>
        <location evidence="1">Membrane</location>
        <topology evidence="1">Multi-pass membrane protein</topology>
    </subcellularLocation>
</comment>
<dbReference type="EMBL" id="KQ245525">
    <property type="protein sequence ID" value="KNC73511.1"/>
    <property type="molecule type" value="Genomic_DNA"/>
</dbReference>
<evidence type="ECO:0000256" key="4">
    <source>
        <dbReference type="ARBA" id="ARBA00022692"/>
    </source>
</evidence>
<dbReference type="Gene3D" id="1.20.1080.10">
    <property type="entry name" value="Glycerol uptake facilitator protein"/>
    <property type="match status" value="1"/>
</dbReference>
<evidence type="ECO:0008006" key="10">
    <source>
        <dbReference type="Google" id="ProtNLM"/>
    </source>
</evidence>
<dbReference type="GO" id="GO:0015250">
    <property type="term" value="F:water channel activity"/>
    <property type="evidence" value="ECO:0007669"/>
    <property type="project" value="TreeGrafter"/>
</dbReference>
<evidence type="ECO:0000256" key="7">
    <source>
        <dbReference type="SAM" id="Phobius"/>
    </source>
</evidence>
<dbReference type="AlphaFoldDB" id="A0A0L0FAG2"/>
<dbReference type="GO" id="GO:0005886">
    <property type="term" value="C:plasma membrane"/>
    <property type="evidence" value="ECO:0007669"/>
    <property type="project" value="TreeGrafter"/>
</dbReference>
<dbReference type="PANTHER" id="PTHR43829:SF9">
    <property type="entry name" value="AQUAPORIN-9"/>
    <property type="match status" value="1"/>
</dbReference>
<sequence>FGLAFYVAVASFGSVSATLNPCTMFAKWICGKVTTEEWIVLSVAEFIGAFIGAFLVWLTYLGHFSLIPEVPDNDEMKQIKLAPTSVREAYISNPK</sequence>
<accession>A0A0L0FAG2</accession>
<dbReference type="GO" id="GO:0015254">
    <property type="term" value="F:glycerol channel activity"/>
    <property type="evidence" value="ECO:0007669"/>
    <property type="project" value="TreeGrafter"/>
</dbReference>
<comment type="similarity">
    <text evidence="2">Belongs to the MIP/aquaporin (TC 1.A.8) family.</text>
</comment>